<keyword evidence="2 5" id="KW-0645">Protease</keyword>
<evidence type="ECO:0000256" key="4">
    <source>
        <dbReference type="ARBA" id="ARBA00022825"/>
    </source>
</evidence>
<dbReference type="Proteomes" id="UP000005744">
    <property type="component" value="Unassembled WGS sequence"/>
</dbReference>
<dbReference type="EMBL" id="JH600070">
    <property type="protein sequence ID" value="EIJ43942.1"/>
    <property type="molecule type" value="Genomic_DNA"/>
</dbReference>
<keyword evidence="3 5" id="KW-0378">Hydrolase</keyword>
<feature type="domain" description="Peptidase S8/S53" evidence="6">
    <location>
        <begin position="118"/>
        <end position="364"/>
    </location>
</feature>
<proteinExistence type="inferred from homology"/>
<name>I3CJZ9_9GAMM</name>
<feature type="active site" description="Charge relay system" evidence="5">
    <location>
        <position position="316"/>
    </location>
</feature>
<dbReference type="GO" id="GO:0006508">
    <property type="term" value="P:proteolysis"/>
    <property type="evidence" value="ECO:0007669"/>
    <property type="project" value="UniProtKB-KW"/>
</dbReference>
<evidence type="ECO:0000256" key="5">
    <source>
        <dbReference type="PROSITE-ProRule" id="PRU01240"/>
    </source>
</evidence>
<dbReference type="InterPro" id="IPR036852">
    <property type="entry name" value="Peptidase_S8/S53_dom_sf"/>
</dbReference>
<reference evidence="7 8" key="1">
    <citation type="submission" date="2011-11" db="EMBL/GenBank/DDBJ databases">
        <title>Improved High-Quality Draft sequence of Beggiatoa alba B18lD.</title>
        <authorList>
            <consortium name="US DOE Joint Genome Institute"/>
            <person name="Lucas S."/>
            <person name="Han J."/>
            <person name="Lapidus A."/>
            <person name="Cheng J.-F."/>
            <person name="Goodwin L."/>
            <person name="Pitluck S."/>
            <person name="Peters L."/>
            <person name="Mikhailova N."/>
            <person name="Held B."/>
            <person name="Detter J.C."/>
            <person name="Han C."/>
            <person name="Tapia R."/>
            <person name="Land M."/>
            <person name="Hauser L."/>
            <person name="Kyrpides N."/>
            <person name="Ivanova N."/>
            <person name="Pagani I."/>
            <person name="Samuel K."/>
            <person name="Teske A."/>
            <person name="Mueller J."/>
            <person name="Woyke T."/>
        </authorList>
    </citation>
    <scope>NUCLEOTIDE SEQUENCE [LARGE SCALE GENOMIC DNA]</scope>
    <source>
        <strain evidence="7 8">B18LD</strain>
    </source>
</reference>
<dbReference type="InterPro" id="IPR023827">
    <property type="entry name" value="Peptidase_S8_Asp-AS"/>
</dbReference>
<sequence length="504" mass="54841">MFNFLYKAILTSILFVSIVPVVQAKQVLVHLDTETDSAEVARLYQQGQVIKDLSPLPWLVIEISDSDNQTHLRQISRLPFYTDVRGYFVSATPNDELYTQQWHLDEIGVPTYWETTQGAGVTIALLDSGVDPNHPDLKDNILFSQGYDFGDDDAEPYDANGHGTAMAGLMVAQCNNRIGSCGVAPQTKVIPYKLNQADGGSFSSTTLAAAILAAADSDARIISMSVMLEESAPWVEDALRYAFNKNKILVAAAGNEDLSTVAFPASLPFVVSVGAYTKSHERFGSYGNDLMITAPGTSLWTTQPGTGYVNFYIGTSPAAAIVSASFALLAANNPEKSATELIVQLMQASQDINAIGWDEEAGFGQLHLPTTPSAGNYLAFLPLTQTSYRPNDYLNIDLLLTGLIGQSADLYLRVNLPIAEQRFTLYERFDAEPVLEATPFNDTLQSPFPFTGDIQLSLFGMNGLIIQGALPVGLTEGIYEIDAMLAQNTTQLAYQRQIIWISAD</sequence>
<dbReference type="STRING" id="395493.BegalDRAFT_3117"/>
<evidence type="ECO:0000313" key="7">
    <source>
        <dbReference type="EMBL" id="EIJ43942.1"/>
    </source>
</evidence>
<dbReference type="Pfam" id="PF00082">
    <property type="entry name" value="Peptidase_S8"/>
    <property type="match status" value="1"/>
</dbReference>
<protein>
    <submittedName>
        <fullName evidence="7">Subtilisin-like serine protease</fullName>
    </submittedName>
</protein>
<dbReference type="AlphaFoldDB" id="I3CJZ9"/>
<feature type="active site" description="Charge relay system" evidence="5">
    <location>
        <position position="127"/>
    </location>
</feature>
<evidence type="ECO:0000256" key="2">
    <source>
        <dbReference type="ARBA" id="ARBA00022670"/>
    </source>
</evidence>
<evidence type="ECO:0000313" key="8">
    <source>
        <dbReference type="Proteomes" id="UP000005744"/>
    </source>
</evidence>
<feature type="active site" description="Charge relay system" evidence="5">
    <location>
        <position position="162"/>
    </location>
</feature>
<evidence type="ECO:0000256" key="3">
    <source>
        <dbReference type="ARBA" id="ARBA00022801"/>
    </source>
</evidence>
<dbReference type="Gene3D" id="3.40.50.200">
    <property type="entry name" value="Peptidase S8/S53 domain"/>
    <property type="match status" value="1"/>
</dbReference>
<gene>
    <name evidence="7" type="ORF">BegalDRAFT_3117</name>
</gene>
<dbReference type="PANTHER" id="PTHR43806">
    <property type="entry name" value="PEPTIDASE S8"/>
    <property type="match status" value="1"/>
</dbReference>
<evidence type="ECO:0000256" key="1">
    <source>
        <dbReference type="ARBA" id="ARBA00011073"/>
    </source>
</evidence>
<dbReference type="HOGENOM" id="CLU_540444_0_0_6"/>
<evidence type="ECO:0000259" key="6">
    <source>
        <dbReference type="Pfam" id="PF00082"/>
    </source>
</evidence>
<accession>I3CJZ9</accession>
<dbReference type="GO" id="GO:0004252">
    <property type="term" value="F:serine-type endopeptidase activity"/>
    <property type="evidence" value="ECO:0007669"/>
    <property type="project" value="UniProtKB-UniRule"/>
</dbReference>
<dbReference type="OrthoDB" id="9790784at2"/>
<comment type="similarity">
    <text evidence="1 5">Belongs to the peptidase S8 family.</text>
</comment>
<dbReference type="eggNOG" id="COG1404">
    <property type="taxonomic scope" value="Bacteria"/>
</dbReference>
<dbReference type="SUPFAM" id="SSF52743">
    <property type="entry name" value="Subtilisin-like"/>
    <property type="match status" value="1"/>
</dbReference>
<dbReference type="PRINTS" id="PR00723">
    <property type="entry name" value="SUBTILISIN"/>
</dbReference>
<dbReference type="PROSITE" id="PS51892">
    <property type="entry name" value="SUBTILASE"/>
    <property type="match status" value="1"/>
</dbReference>
<organism evidence="7 8">
    <name type="scientific">Beggiatoa alba B18LD</name>
    <dbReference type="NCBI Taxonomy" id="395493"/>
    <lineage>
        <taxon>Bacteria</taxon>
        <taxon>Pseudomonadati</taxon>
        <taxon>Pseudomonadota</taxon>
        <taxon>Gammaproteobacteria</taxon>
        <taxon>Thiotrichales</taxon>
        <taxon>Thiotrichaceae</taxon>
        <taxon>Beggiatoa</taxon>
    </lineage>
</organism>
<dbReference type="InterPro" id="IPR000209">
    <property type="entry name" value="Peptidase_S8/S53_dom"/>
</dbReference>
<keyword evidence="8" id="KW-1185">Reference proteome</keyword>
<dbReference type="InterPro" id="IPR015500">
    <property type="entry name" value="Peptidase_S8_subtilisin-rel"/>
</dbReference>
<dbReference type="PROSITE" id="PS00136">
    <property type="entry name" value="SUBTILASE_ASP"/>
    <property type="match status" value="1"/>
</dbReference>
<keyword evidence="4 5" id="KW-0720">Serine protease</keyword>
<dbReference type="InterPro" id="IPR050131">
    <property type="entry name" value="Peptidase_S8_subtilisin-like"/>
</dbReference>
<dbReference type="PANTHER" id="PTHR43806:SF11">
    <property type="entry name" value="CEREVISIN-RELATED"/>
    <property type="match status" value="1"/>
</dbReference>